<evidence type="ECO:0000313" key="4">
    <source>
        <dbReference type="EMBL" id="RUT43290.1"/>
    </source>
</evidence>
<dbReference type="Pfam" id="PF12905">
    <property type="entry name" value="Glyco_hydro_101"/>
    <property type="match status" value="1"/>
</dbReference>
<dbReference type="EMBL" id="RZNY01000020">
    <property type="protein sequence ID" value="RUT43290.1"/>
    <property type="molecule type" value="Genomic_DNA"/>
</dbReference>
<dbReference type="InterPro" id="IPR013780">
    <property type="entry name" value="Glyco_hydro_b"/>
</dbReference>
<comment type="caution">
    <text evidence="4">The sequence shown here is derived from an EMBL/GenBank/DDBJ whole genome shotgun (WGS) entry which is preliminary data.</text>
</comment>
<dbReference type="SUPFAM" id="SSF49785">
    <property type="entry name" value="Galactose-binding domain-like"/>
    <property type="match status" value="2"/>
</dbReference>
<sequence>MKLSVKKWVSGGLAAILISTSVFLDSGEALAAITQPDVNPVTEVYLSNGITTTVQTGLSTGNANGIPYVVNKISVGGTVNFDRGAKSATDLIALEELGGLETYSGTPAVASRATYFPKGIWINGSTALDGMISIAYTLNQKYSRFKAIVGPDAYTYTNKDLPTKLQFQVLGDNDIVLWDSNTQVPEGMNTKADGTAKNLNIDIDISNVNKLTLRMTSLEIKSKDGNWAMARVVKKSDTAAEVADTVVSMENPVEGATSLKLPSVPTGYTIAIKSSDKPDVIHTDGSIKPANTITNVNLILTVTKESDGTQADTANITVNVPADRTAQVVADGIKSVSQPIRGQTILPLPVVPEGFTIKILTSSNEAVIPLDSQIFPVFDTTTNVTLVYEVTHVASGSKANTAQILVTVPPLPDVVVVDKSNLLRVLDTARSTYANSQEGTEIGQYPAGSRSALQAAITSAETLYANTSTTQAQVDSETTDLNQALSSFLALVVRDPSLSLKTLQLTTDKSTLNLDGKAVLQLSGTLENGSPADMSQATIQYSTSNSNVISSITKLESGAAEARGGTKLTSAGQAVVTATVTLNGTTKMATVDLTVLFKADRQSVHPYNQTLVTKMFMAANNGNVSLNFEQGMEVIKKADQLTRGIPKIVYLVGWQFNGHDTGYPALNVVNPKLKRPQDEKAEDSLIWLMKEARKYNTTVSLHINMLDAADSSPLWQTYLDHDVIAKELDGSLRTYVWGYPISYTREWDEGLTTQRIDQLLELLPISEAGTIHIDALHQNIPNKEAGFISPYHGITSQQEAETVKKVIRYWNSKGVDVTSEFDKNYRVDPLIGLQPMAWHVRFSASEQLKVPSSLYVGGDSGDVRFGQSMLGEGRIKVDPNNLTGYLGDFALNTLPWYYLNRLERLSDSGGVVTFSNNVTSSNVSSVPVIKQGDRFLRQGNDVFIPVLWNENIKKEIIAYSGNGYTNKTWVLPDDWTGTQAVDVYAIGLNGLDLIESKSVTNNSVNLSLEAGQGVSIFSATLPAITPEEVASAIKAIQAPKEGDSYLTLPKVPAGFGISIKSSDKPDVIGLDGKITPQPTVTTVNLVLSVKRLYDNLAVDTTVNGLPVIVPAIVPTTNLIPNVSMSSRSVSFYGTNVLLLQTQLSNPTWTVKNVDGTATTTAKVNSRGQISFTDNGTYIVNAQSGSSEEKLTVKINAIENLTNLTLNGNGNGVAFGSIAGGNYPPTNVFDGNLTTFYEHNNSEAYVGWDFGSAKVINMLKFYPRNNQLSRIKDAKFQGSNSLSGNYVDLYVNIEQPASTEWITLAFDNQTAYRYYRWMGADTTRANVADLQMYTNMVKTLQYTPGGTERVAEDIDFILSPEANAILLTLPAVPEGFTVAIKSSDKPSIISTNGTINVPSKNTAVQLVLSVTNTVDGTTAYTEPLLVNVPAVPGVYVITANAGSNGTISPSGSITVSEGDNANFLLTPDVNYEIDQITVDDEVTTVTGATYVFMNIMRNHSISVTFKEQTEPVTTYSIAASAGEHGTISPSGSISVREGDNAIFLLTPDTNYEVDQITVDDEAVSVTGATYEFKNVTRNHSISVTFKGQREPVTTYTIVASAGNHGTISPSGSISVTEGDNASFMITPDTGYEVNKVTVDGHKVTVSGGMYVFTNVTGNHTMSVTFKLSEQGSDNGNNGNNGSTGNGDNGNNGTVSPVTNPDSYVVKPGDISNPSSNGIIIIQVPDKFKQVELPVNLTDLIGNNPLEIQMGQWTLTVPSKLLQELKNELKQEELPGSRIILNAVPLTSSESQVLLDKGSASSNAKLKVSGTVINFSLSIVTSDGKAISLTKFDEPLTIRIKVDPSMNLKLTAIYYITDDGTLEYIGGRYENGEMVAEIHHFSKYAVIEFRKTFIDVPSQHWAEDAIQQLASKNIINGTSETTFEPMRTVTRAEFTAMLVKALNLTAQGDRVFADVASGAWYTDVVSKAVNAGIVKGKSEGLFDPNGQITREEMVTMIMRAYAVIYGTSNHGTENWFFKDEAKISSWAMEYVRAAAALQLISGREPGRFVPDGISTRAEAAILVNRLLQN</sequence>
<dbReference type="Pfam" id="PF00395">
    <property type="entry name" value="SLH"/>
    <property type="match status" value="3"/>
</dbReference>
<dbReference type="InterPro" id="IPR013222">
    <property type="entry name" value="Glyco_hyd_98_carb-bd"/>
</dbReference>
<dbReference type="PANTHER" id="PTHR43308:SF5">
    <property type="entry name" value="S-LAYER PROTEIN _ PEPTIDOGLYCAN ENDO-BETA-N-ACETYLGLUCOSAMINIDASE"/>
    <property type="match status" value="1"/>
</dbReference>
<dbReference type="Gene3D" id="1.20.1270.90">
    <property type="entry name" value="AF1782-like"/>
    <property type="match status" value="1"/>
</dbReference>
<organism evidence="4 5">
    <name type="scientific">Paenibacillus anaericanus</name>
    <dbReference type="NCBI Taxonomy" id="170367"/>
    <lineage>
        <taxon>Bacteria</taxon>
        <taxon>Bacillati</taxon>
        <taxon>Bacillota</taxon>
        <taxon>Bacilli</taxon>
        <taxon>Bacillales</taxon>
        <taxon>Paenibacillaceae</taxon>
        <taxon>Paenibacillus</taxon>
    </lineage>
</organism>
<feature type="compositionally biased region" description="Low complexity" evidence="1">
    <location>
        <begin position="1670"/>
        <end position="1679"/>
    </location>
</feature>
<feature type="signal peptide" evidence="2">
    <location>
        <begin position="1"/>
        <end position="31"/>
    </location>
</feature>
<keyword evidence="5" id="KW-1185">Reference proteome</keyword>
<dbReference type="SMART" id="SM00776">
    <property type="entry name" value="NPCBM"/>
    <property type="match status" value="1"/>
</dbReference>
<feature type="domain" description="SLH" evidence="3">
    <location>
        <begin position="2012"/>
        <end position="2067"/>
    </location>
</feature>
<dbReference type="GO" id="GO:0033926">
    <property type="term" value="F:endo-alpha-N-acetylgalactosaminidase activity"/>
    <property type="evidence" value="ECO:0007669"/>
    <property type="project" value="InterPro"/>
</dbReference>
<dbReference type="InterPro" id="IPR008979">
    <property type="entry name" value="Galactose-bd-like_sf"/>
</dbReference>
<dbReference type="Pfam" id="PF00754">
    <property type="entry name" value="F5_F8_type_C"/>
    <property type="match status" value="1"/>
</dbReference>
<dbReference type="Gene3D" id="2.60.40.1180">
    <property type="entry name" value="Golgi alpha-mannosidase II"/>
    <property type="match status" value="1"/>
</dbReference>
<dbReference type="InterPro" id="IPR044060">
    <property type="entry name" value="Bacterial_rp_domain"/>
</dbReference>
<dbReference type="Gene3D" id="2.60.120.260">
    <property type="entry name" value="Galactose-binding domain-like"/>
    <property type="match status" value="1"/>
</dbReference>
<dbReference type="Pfam" id="PF08305">
    <property type="entry name" value="NPCBM"/>
    <property type="match status" value="1"/>
</dbReference>
<feature type="domain" description="SLH" evidence="3">
    <location>
        <begin position="1887"/>
        <end position="1950"/>
    </location>
</feature>
<keyword evidence="2" id="KW-0732">Signal</keyword>
<dbReference type="InterPro" id="IPR051465">
    <property type="entry name" value="Cell_Envelope_Struct_Comp"/>
</dbReference>
<dbReference type="InterPro" id="IPR025706">
    <property type="entry name" value="Endoa_GalNAc"/>
</dbReference>
<dbReference type="Gene3D" id="2.60.120.1060">
    <property type="entry name" value="NPCBM/NEW2 domain"/>
    <property type="match status" value="1"/>
</dbReference>
<evidence type="ECO:0000256" key="2">
    <source>
        <dbReference type="SAM" id="SignalP"/>
    </source>
</evidence>
<reference evidence="4 5" key="1">
    <citation type="submission" date="2018-12" db="EMBL/GenBank/DDBJ databases">
        <authorList>
            <person name="Sun L."/>
            <person name="Chen Z."/>
        </authorList>
    </citation>
    <scope>NUCLEOTIDE SEQUENCE [LARGE SCALE GENOMIC DNA]</scope>
    <source>
        <strain evidence="4 5">DSM 15890</strain>
    </source>
</reference>
<dbReference type="Pfam" id="PF18998">
    <property type="entry name" value="Flg_new_2"/>
    <property type="match status" value="3"/>
</dbReference>
<dbReference type="InterPro" id="IPR038637">
    <property type="entry name" value="NPCBM_sf"/>
</dbReference>
<evidence type="ECO:0000259" key="3">
    <source>
        <dbReference type="PROSITE" id="PS51272"/>
    </source>
</evidence>
<dbReference type="InterPro" id="IPR001119">
    <property type="entry name" value="SLH_dom"/>
</dbReference>
<evidence type="ECO:0000256" key="1">
    <source>
        <dbReference type="SAM" id="MobiDB-lite"/>
    </source>
</evidence>
<dbReference type="InterPro" id="IPR000421">
    <property type="entry name" value="FA58C"/>
</dbReference>
<name>A0A433Y4L3_9BACL</name>
<feature type="domain" description="SLH" evidence="3">
    <location>
        <begin position="1951"/>
        <end position="2009"/>
    </location>
</feature>
<dbReference type="PROSITE" id="PS51272">
    <property type="entry name" value="SLH"/>
    <property type="match status" value="3"/>
</dbReference>
<dbReference type="OrthoDB" id="1095434at2"/>
<feature type="region of interest" description="Disordered" evidence="1">
    <location>
        <begin position="1667"/>
        <end position="1701"/>
    </location>
</feature>
<gene>
    <name evidence="4" type="ORF">EJP82_20235</name>
</gene>
<dbReference type="RefSeq" id="WP_127193872.1">
    <property type="nucleotide sequence ID" value="NZ_RZNY01000020.1"/>
</dbReference>
<dbReference type="Gene3D" id="3.20.20.80">
    <property type="entry name" value="Glycosidases"/>
    <property type="match status" value="1"/>
</dbReference>
<evidence type="ECO:0000313" key="5">
    <source>
        <dbReference type="Proteomes" id="UP000279446"/>
    </source>
</evidence>
<feature type="chain" id="PRO_5019489986" description="SLH domain-containing protein" evidence="2">
    <location>
        <begin position="32"/>
        <end position="2067"/>
    </location>
</feature>
<protein>
    <recommendedName>
        <fullName evidence="3">SLH domain-containing protein</fullName>
    </recommendedName>
</protein>
<accession>A0A433Y4L3</accession>
<dbReference type="PANTHER" id="PTHR43308">
    <property type="entry name" value="OUTER MEMBRANE PROTEIN ALPHA-RELATED"/>
    <property type="match status" value="1"/>
</dbReference>
<proteinExistence type="predicted"/>
<dbReference type="Proteomes" id="UP000279446">
    <property type="component" value="Unassembled WGS sequence"/>
</dbReference>